<sequence length="69" mass="7153">CLKKTPNSSSNGPSNASRKSSSACKTGRLPSTSPCNYSKKPTDSSSAARTTCNAPNSGSASWATKTKRR</sequence>
<feature type="non-terminal residue" evidence="2">
    <location>
        <position position="69"/>
    </location>
</feature>
<dbReference type="AlphaFoldDB" id="A0A6J4IW52"/>
<feature type="compositionally biased region" description="Polar residues" evidence="1">
    <location>
        <begin position="43"/>
        <end position="69"/>
    </location>
</feature>
<feature type="compositionally biased region" description="Low complexity" evidence="1">
    <location>
        <begin position="7"/>
        <end position="22"/>
    </location>
</feature>
<accession>A0A6J4IW52</accession>
<feature type="region of interest" description="Disordered" evidence="1">
    <location>
        <begin position="1"/>
        <end position="69"/>
    </location>
</feature>
<reference evidence="2" key="1">
    <citation type="submission" date="2020-02" db="EMBL/GenBank/DDBJ databases">
        <authorList>
            <person name="Meier V. D."/>
        </authorList>
    </citation>
    <scope>NUCLEOTIDE SEQUENCE</scope>
    <source>
        <strain evidence="2">AVDCRST_MAG56</strain>
    </source>
</reference>
<evidence type="ECO:0000313" key="2">
    <source>
        <dbReference type="EMBL" id="CAA9261131.1"/>
    </source>
</evidence>
<gene>
    <name evidence="2" type="ORF">AVDCRST_MAG56-2540</name>
</gene>
<feature type="non-terminal residue" evidence="2">
    <location>
        <position position="1"/>
    </location>
</feature>
<organism evidence="2">
    <name type="scientific">uncultured Cytophagales bacterium</name>
    <dbReference type="NCBI Taxonomy" id="158755"/>
    <lineage>
        <taxon>Bacteria</taxon>
        <taxon>Pseudomonadati</taxon>
        <taxon>Bacteroidota</taxon>
        <taxon>Sphingobacteriia</taxon>
        <taxon>Sphingobacteriales</taxon>
        <taxon>environmental samples</taxon>
    </lineage>
</organism>
<protein>
    <submittedName>
        <fullName evidence="2">Uncharacterized protein</fullName>
    </submittedName>
</protein>
<proteinExistence type="predicted"/>
<evidence type="ECO:0000256" key="1">
    <source>
        <dbReference type="SAM" id="MobiDB-lite"/>
    </source>
</evidence>
<name>A0A6J4IW52_9SPHI</name>
<dbReference type="EMBL" id="CADCTQ010000222">
    <property type="protein sequence ID" value="CAA9261131.1"/>
    <property type="molecule type" value="Genomic_DNA"/>
</dbReference>